<dbReference type="OrthoDB" id="205108at2759"/>
<evidence type="ECO:0000313" key="6">
    <source>
        <dbReference type="EMBL" id="KIW15934.1"/>
    </source>
</evidence>
<dbReference type="PANTHER" id="PTHR31306">
    <property type="entry name" value="ALPHA-1,6-MANNOSYLTRANSFERASE MNN11-RELATED"/>
    <property type="match status" value="1"/>
</dbReference>
<gene>
    <name evidence="6" type="ORF">PV08_05984</name>
</gene>
<dbReference type="GeneID" id="27333067"/>
<dbReference type="PANTHER" id="PTHR31306:SF10">
    <property type="entry name" value="ALPHA-1,6-MANNOSYLTRANSFERASE MNN11-RELATED"/>
    <property type="match status" value="1"/>
</dbReference>
<dbReference type="RefSeq" id="XP_016236150.1">
    <property type="nucleotide sequence ID" value="XM_016380323.1"/>
</dbReference>
<feature type="compositionally biased region" description="Low complexity" evidence="4">
    <location>
        <begin position="376"/>
        <end position="388"/>
    </location>
</feature>
<evidence type="ECO:0000256" key="3">
    <source>
        <dbReference type="ARBA" id="ARBA00022679"/>
    </source>
</evidence>
<name>A0A0D2BXC0_9EURO</name>
<sequence>MQFAIPPRKTSQPPLHARTNTAASAAYGRRKQLQLLGYVVLGLLTFYLTLRFCLWRGTEDAEDGSAAIEGRQDVVLVTVFDSKTMSEDYMKIVKLNREDYAARHGYKTFYTNVSGYSTLVDPAPSSWTVIPALRHALTDHRSSDWFWQLSPDALITNPSLSLESHILQPLDSLMLKDLPVVPPDSVIHTFSHLKPSRTHLILSQDMDNLAHTSFLLRNTPFTPSTPDNWAQYFLDAWFDPLYRAYSFQKAENHALEHIVQWHPTILAKLVLIEQRRFNSYNYATPPVRDGDGNLRTHDSMWQEGDFVVNLKGCRESDKRDCEEELRHYFAMWEKEVEKLDGKRPEHDIGPAKPKPQPKEEQPKPQPKEERPKPQPKEGQPQAEPAADA</sequence>
<feature type="transmembrane region" description="Helical" evidence="5">
    <location>
        <begin position="33"/>
        <end position="50"/>
    </location>
</feature>
<evidence type="ECO:0000256" key="4">
    <source>
        <dbReference type="SAM" id="MobiDB-lite"/>
    </source>
</evidence>
<keyword evidence="3" id="KW-0808">Transferase</keyword>
<protein>
    <submittedName>
        <fullName evidence="6">Uncharacterized protein</fullName>
    </submittedName>
</protein>
<feature type="compositionally biased region" description="Basic and acidic residues" evidence="4">
    <location>
        <begin position="339"/>
        <end position="349"/>
    </location>
</feature>
<evidence type="ECO:0000313" key="7">
    <source>
        <dbReference type="Proteomes" id="UP000053328"/>
    </source>
</evidence>
<dbReference type="EMBL" id="KN847495">
    <property type="protein sequence ID" value="KIW15934.1"/>
    <property type="molecule type" value="Genomic_DNA"/>
</dbReference>
<dbReference type="STRING" id="91928.A0A0D2BXC0"/>
<dbReference type="GO" id="GO:0000136">
    <property type="term" value="C:mannan polymerase complex"/>
    <property type="evidence" value="ECO:0007669"/>
    <property type="project" value="TreeGrafter"/>
</dbReference>
<dbReference type="AlphaFoldDB" id="A0A0D2BXC0"/>
<dbReference type="Gene3D" id="3.90.550.10">
    <property type="entry name" value="Spore Coat Polysaccharide Biosynthesis Protein SpsA, Chain A"/>
    <property type="match status" value="1"/>
</dbReference>
<comment type="similarity">
    <text evidence="1">Belongs to the glycosyltransferase 34 family.</text>
</comment>
<evidence type="ECO:0000256" key="2">
    <source>
        <dbReference type="ARBA" id="ARBA00022676"/>
    </source>
</evidence>
<evidence type="ECO:0000256" key="5">
    <source>
        <dbReference type="SAM" id="Phobius"/>
    </source>
</evidence>
<dbReference type="GO" id="GO:0006487">
    <property type="term" value="P:protein N-linked glycosylation"/>
    <property type="evidence" value="ECO:0007669"/>
    <property type="project" value="TreeGrafter"/>
</dbReference>
<evidence type="ECO:0000256" key="1">
    <source>
        <dbReference type="ARBA" id="ARBA00005664"/>
    </source>
</evidence>
<dbReference type="Proteomes" id="UP000053328">
    <property type="component" value="Unassembled WGS sequence"/>
</dbReference>
<reference evidence="6 7" key="1">
    <citation type="submission" date="2015-01" db="EMBL/GenBank/DDBJ databases">
        <title>The Genome Sequence of Exophiala spinifera CBS89968.</title>
        <authorList>
            <consortium name="The Broad Institute Genomics Platform"/>
            <person name="Cuomo C."/>
            <person name="de Hoog S."/>
            <person name="Gorbushina A."/>
            <person name="Stielow B."/>
            <person name="Teixiera M."/>
            <person name="Abouelleil A."/>
            <person name="Chapman S.B."/>
            <person name="Priest M."/>
            <person name="Young S.K."/>
            <person name="Wortman J."/>
            <person name="Nusbaum C."/>
            <person name="Birren B."/>
        </authorList>
    </citation>
    <scope>NUCLEOTIDE SEQUENCE [LARGE SCALE GENOMIC DNA]</scope>
    <source>
        <strain evidence="6 7">CBS 89968</strain>
    </source>
</reference>
<dbReference type="InterPro" id="IPR008630">
    <property type="entry name" value="Glyco_trans_34"/>
</dbReference>
<keyword evidence="5" id="KW-0472">Membrane</keyword>
<dbReference type="GO" id="GO:0000009">
    <property type="term" value="F:alpha-1,6-mannosyltransferase activity"/>
    <property type="evidence" value="ECO:0007669"/>
    <property type="project" value="TreeGrafter"/>
</dbReference>
<organism evidence="6 7">
    <name type="scientific">Exophiala spinifera</name>
    <dbReference type="NCBI Taxonomy" id="91928"/>
    <lineage>
        <taxon>Eukaryota</taxon>
        <taxon>Fungi</taxon>
        <taxon>Dikarya</taxon>
        <taxon>Ascomycota</taxon>
        <taxon>Pezizomycotina</taxon>
        <taxon>Eurotiomycetes</taxon>
        <taxon>Chaetothyriomycetidae</taxon>
        <taxon>Chaetothyriales</taxon>
        <taxon>Herpotrichiellaceae</taxon>
        <taxon>Exophiala</taxon>
    </lineage>
</organism>
<keyword evidence="7" id="KW-1185">Reference proteome</keyword>
<dbReference type="Pfam" id="PF05637">
    <property type="entry name" value="Glyco_transf_34"/>
    <property type="match status" value="1"/>
</dbReference>
<feature type="region of interest" description="Disordered" evidence="4">
    <location>
        <begin position="339"/>
        <end position="388"/>
    </location>
</feature>
<dbReference type="VEuPathDB" id="FungiDB:PV08_05984"/>
<feature type="compositionally biased region" description="Basic and acidic residues" evidence="4">
    <location>
        <begin position="356"/>
        <end position="375"/>
    </location>
</feature>
<dbReference type="HOGENOM" id="CLU_021434_2_1_1"/>
<keyword evidence="2" id="KW-0328">Glycosyltransferase</keyword>
<keyword evidence="5" id="KW-1133">Transmembrane helix</keyword>
<proteinExistence type="inferred from homology"/>
<keyword evidence="5" id="KW-0812">Transmembrane</keyword>
<dbReference type="InterPro" id="IPR029044">
    <property type="entry name" value="Nucleotide-diphossugar_trans"/>
</dbReference>
<accession>A0A0D2BXC0</accession>